<dbReference type="GO" id="GO:0042981">
    <property type="term" value="P:regulation of apoptotic process"/>
    <property type="evidence" value="ECO:0007669"/>
    <property type="project" value="InterPro"/>
</dbReference>
<dbReference type="GO" id="GO:0006397">
    <property type="term" value="P:mRNA processing"/>
    <property type="evidence" value="ECO:0007669"/>
    <property type="project" value="InterPro"/>
</dbReference>
<keyword evidence="17" id="KW-1185">Reference proteome</keyword>
<dbReference type="InterPro" id="IPR011009">
    <property type="entry name" value="Kinase-like_dom_sf"/>
</dbReference>
<dbReference type="PROSITE" id="PS50011">
    <property type="entry name" value="PROTEIN_KINASE_DOM"/>
    <property type="match status" value="1"/>
</dbReference>
<evidence type="ECO:0000256" key="4">
    <source>
        <dbReference type="ARBA" id="ARBA00022527"/>
    </source>
</evidence>
<protein>
    <recommendedName>
        <fullName evidence="2">non-specific serine/threonine protein kinase</fullName>
        <ecNumber evidence="2">2.7.11.1</ecNumber>
    </recommendedName>
</protein>
<dbReference type="SUPFAM" id="SSF47986">
    <property type="entry name" value="DEATH domain"/>
    <property type="match status" value="1"/>
</dbReference>
<evidence type="ECO:0000256" key="6">
    <source>
        <dbReference type="ARBA" id="ARBA00022679"/>
    </source>
</evidence>
<dbReference type="GO" id="GO:0036498">
    <property type="term" value="P:IRE1-mediated unfolded protein response"/>
    <property type="evidence" value="ECO:0007669"/>
    <property type="project" value="TreeGrafter"/>
</dbReference>
<dbReference type="PANTHER" id="PTHR13954">
    <property type="entry name" value="IRE1-RELATED"/>
    <property type="match status" value="1"/>
</dbReference>
<dbReference type="InterPro" id="IPR045133">
    <property type="entry name" value="IRE1/2-like"/>
</dbReference>
<dbReference type="GO" id="GO:0006954">
    <property type="term" value="P:inflammatory response"/>
    <property type="evidence" value="ECO:0007669"/>
    <property type="project" value="UniProtKB-KW"/>
</dbReference>
<evidence type="ECO:0000256" key="10">
    <source>
        <dbReference type="ARBA" id="ARBA00022840"/>
    </source>
</evidence>
<evidence type="ECO:0000256" key="3">
    <source>
        <dbReference type="ARBA" id="ARBA00022490"/>
    </source>
</evidence>
<dbReference type="OrthoDB" id="63989at2759"/>
<dbReference type="Pfam" id="PF06479">
    <property type="entry name" value="Ribonuc_2-5A"/>
    <property type="match status" value="1"/>
</dbReference>
<dbReference type="GO" id="GO:0005829">
    <property type="term" value="C:cytosol"/>
    <property type="evidence" value="ECO:0007669"/>
    <property type="project" value="UniProtKB-SubCell"/>
</dbReference>
<comment type="caution">
    <text evidence="16">The sequence shown here is derived from an EMBL/GenBank/DDBJ whole genome shotgun (WGS) entry which is preliminary data.</text>
</comment>
<organism evidence="16 17">
    <name type="scientific">Megalops atlanticus</name>
    <name type="common">Tarpon</name>
    <name type="synonym">Clupea gigantea</name>
    <dbReference type="NCBI Taxonomy" id="7932"/>
    <lineage>
        <taxon>Eukaryota</taxon>
        <taxon>Metazoa</taxon>
        <taxon>Chordata</taxon>
        <taxon>Craniata</taxon>
        <taxon>Vertebrata</taxon>
        <taxon>Euteleostomi</taxon>
        <taxon>Actinopterygii</taxon>
        <taxon>Neopterygii</taxon>
        <taxon>Teleostei</taxon>
        <taxon>Elopiformes</taxon>
        <taxon>Megalopidae</taxon>
        <taxon>Megalops</taxon>
    </lineage>
</organism>
<dbReference type="GO" id="GO:0051082">
    <property type="term" value="F:unfolded protein binding"/>
    <property type="evidence" value="ECO:0007669"/>
    <property type="project" value="TreeGrafter"/>
</dbReference>
<dbReference type="Gene3D" id="1.10.533.10">
    <property type="entry name" value="Death Domain, Fas"/>
    <property type="match status" value="1"/>
</dbReference>
<keyword evidence="6" id="KW-0808">Transferase</keyword>
<keyword evidence="7" id="KW-0732">Signal</keyword>
<evidence type="ECO:0000259" key="13">
    <source>
        <dbReference type="PROSITE" id="PS50011"/>
    </source>
</evidence>
<dbReference type="Proteomes" id="UP001046870">
    <property type="component" value="Chromosome 5"/>
</dbReference>
<dbReference type="GO" id="GO:0070059">
    <property type="term" value="P:intrinsic apoptotic signaling pathway in response to endoplasmic reticulum stress"/>
    <property type="evidence" value="ECO:0007669"/>
    <property type="project" value="TreeGrafter"/>
</dbReference>
<evidence type="ECO:0000256" key="7">
    <source>
        <dbReference type="ARBA" id="ARBA00022729"/>
    </source>
</evidence>
<dbReference type="InterPro" id="IPR008271">
    <property type="entry name" value="Ser/Thr_kinase_AS"/>
</dbReference>
<dbReference type="GO" id="GO:1990604">
    <property type="term" value="C:IRE1-TRAF2-ASK1 complex"/>
    <property type="evidence" value="ECO:0007669"/>
    <property type="project" value="TreeGrafter"/>
</dbReference>
<dbReference type="GO" id="GO:0045087">
    <property type="term" value="P:innate immune response"/>
    <property type="evidence" value="ECO:0007669"/>
    <property type="project" value="UniProtKB-KW"/>
</dbReference>
<dbReference type="GO" id="GO:0004674">
    <property type="term" value="F:protein serine/threonine kinase activity"/>
    <property type="evidence" value="ECO:0007669"/>
    <property type="project" value="UniProtKB-KW"/>
</dbReference>
<keyword evidence="10" id="KW-0067">ATP-binding</keyword>
<keyword evidence="12" id="KW-0395">Inflammatory response</keyword>
<evidence type="ECO:0000256" key="9">
    <source>
        <dbReference type="ARBA" id="ARBA00022777"/>
    </source>
</evidence>
<evidence type="ECO:0000256" key="1">
    <source>
        <dbReference type="ARBA" id="ARBA00004514"/>
    </source>
</evidence>
<evidence type="ECO:0000256" key="5">
    <source>
        <dbReference type="ARBA" id="ARBA00022588"/>
    </source>
</evidence>
<dbReference type="InterPro" id="IPR038357">
    <property type="entry name" value="KEN_sf"/>
</dbReference>
<accession>A0A9D3Q4S7</accession>
<dbReference type="SMART" id="SM00580">
    <property type="entry name" value="PUG"/>
    <property type="match status" value="1"/>
</dbReference>
<evidence type="ECO:0000259" key="14">
    <source>
        <dbReference type="PROSITE" id="PS50209"/>
    </source>
</evidence>
<dbReference type="GO" id="GO:0004521">
    <property type="term" value="F:RNA endonuclease activity"/>
    <property type="evidence" value="ECO:0007669"/>
    <property type="project" value="InterPro"/>
</dbReference>
<dbReference type="PANTHER" id="PTHR13954:SF6">
    <property type="entry name" value="NON-SPECIFIC SERINE_THREONINE PROTEIN KINASE"/>
    <property type="match status" value="1"/>
</dbReference>
<feature type="domain" description="Protein kinase" evidence="13">
    <location>
        <begin position="174"/>
        <end position="432"/>
    </location>
</feature>
<keyword evidence="11" id="KW-0391">Immunity</keyword>
<comment type="subcellular location">
    <subcellularLocation>
        <location evidence="1">Cytoplasm</location>
        <location evidence="1">Cytosol</location>
    </subcellularLocation>
</comment>
<dbReference type="InterPro" id="IPR010513">
    <property type="entry name" value="KEN_dom"/>
</dbReference>
<evidence type="ECO:0000259" key="15">
    <source>
        <dbReference type="PROSITE" id="PS51392"/>
    </source>
</evidence>
<proteinExistence type="predicted"/>
<dbReference type="SMART" id="SM00220">
    <property type="entry name" value="S_TKc"/>
    <property type="match status" value="1"/>
</dbReference>
<reference evidence="16" key="1">
    <citation type="submission" date="2021-01" db="EMBL/GenBank/DDBJ databases">
        <authorList>
            <person name="Zahm M."/>
            <person name="Roques C."/>
            <person name="Cabau C."/>
            <person name="Klopp C."/>
            <person name="Donnadieu C."/>
            <person name="Jouanno E."/>
            <person name="Lampietro C."/>
            <person name="Louis A."/>
            <person name="Herpin A."/>
            <person name="Echchiki A."/>
            <person name="Berthelot C."/>
            <person name="Parey E."/>
            <person name="Roest-Crollius H."/>
            <person name="Braasch I."/>
            <person name="Postlethwait J."/>
            <person name="Bobe J."/>
            <person name="Montfort J."/>
            <person name="Bouchez O."/>
            <person name="Begum T."/>
            <person name="Mejri S."/>
            <person name="Adams A."/>
            <person name="Chen W.-J."/>
            <person name="Guiguen Y."/>
        </authorList>
    </citation>
    <scope>NUCLEOTIDE SEQUENCE</scope>
    <source>
        <strain evidence="16">YG-15Mar2019-1</strain>
        <tissue evidence="16">Brain</tissue>
    </source>
</reference>
<dbReference type="EC" id="2.7.11.1" evidence="2"/>
<dbReference type="FunFam" id="3.30.200.20:FF:000077">
    <property type="entry name" value="Putative Serine/threonine-protein kinase/endoribonuclease IRE1"/>
    <property type="match status" value="1"/>
</dbReference>
<keyword evidence="8" id="KW-0547">Nucleotide-binding</keyword>
<dbReference type="Gene3D" id="1.20.1440.180">
    <property type="entry name" value="KEN domain"/>
    <property type="match status" value="1"/>
</dbReference>
<evidence type="ECO:0000256" key="11">
    <source>
        <dbReference type="ARBA" id="ARBA00022859"/>
    </source>
</evidence>
<dbReference type="AlphaFoldDB" id="A0A9D3Q4S7"/>
<evidence type="ECO:0000256" key="12">
    <source>
        <dbReference type="ARBA" id="ARBA00023198"/>
    </source>
</evidence>
<evidence type="ECO:0000313" key="17">
    <source>
        <dbReference type="Proteomes" id="UP001046870"/>
    </source>
</evidence>
<keyword evidence="4" id="KW-0723">Serine/threonine-protein kinase</keyword>
<sequence length="566" mass="64966">MDYAVRFVECHRAEIIQRTTPVDPILDILLMKNIISHEMYTVIRAALTSQEKMRSLYTALQSRQSKAAFYEALKQQNPYLVRDLAVSFVDKHRDELNKHMDLKSTADELNSQGHTELSSKFKEALITSINTTLSDVLETLDEPEKEVLYTSLKVQNPHLVQKLDMPKGFILPFFGGNKILGTGSEDTIVYKAKFDERTVAVKRVKKELVKIALIELELLRTLDDHPNVVRYFYNWVDDKYQYIILELASSTLKEYIEEKDKRISELDPVSLLQQIMSGLAYLHLHKIVHRDIKPTNILLSLPDMKGNVKAMISDFGLGKQLDQDNSTYSKGSGSVGTLRWMAPEAHESESVKPGYGVDIFSAGCVFYYVLSDGSHAFGKNILRNIFTGKHELDKLKADVHQHVLAKHLIVRMLSLDPKSRPTAETALHHPLFWDSWQQLDFMQEISDLLEYQKDKLTHLEENSSDVVKEDWTKHITDGLMKDLQRRRPYDGHKVQHLLRAIRNSKHHYSDKRKEEMGPIPEGLVSYFTTRFPTLLLHTYEVMIQCGVIPKLLPQNQSSGRLVITGP</sequence>
<dbReference type="PROSITE" id="PS51392">
    <property type="entry name" value="KEN"/>
    <property type="match status" value="1"/>
</dbReference>
<dbReference type="InterPro" id="IPR011029">
    <property type="entry name" value="DEATH-like_dom_sf"/>
</dbReference>
<evidence type="ECO:0000256" key="8">
    <source>
        <dbReference type="ARBA" id="ARBA00022741"/>
    </source>
</evidence>
<dbReference type="PROSITE" id="PS50209">
    <property type="entry name" value="CARD"/>
    <property type="match status" value="1"/>
</dbReference>
<dbReference type="EMBL" id="JAFDVH010000005">
    <property type="protein sequence ID" value="KAG7477835.1"/>
    <property type="molecule type" value="Genomic_DNA"/>
</dbReference>
<feature type="domain" description="CARD" evidence="14">
    <location>
        <begin position="1"/>
        <end position="67"/>
    </location>
</feature>
<dbReference type="InterPro" id="IPR033516">
    <property type="entry name" value="CARD8/ASC/NALP1_CARD"/>
</dbReference>
<name>A0A9D3Q4S7_MEGAT</name>
<dbReference type="InterPro" id="IPR000719">
    <property type="entry name" value="Prot_kinase_dom"/>
</dbReference>
<keyword evidence="5" id="KW-0399">Innate immunity</keyword>
<keyword evidence="9" id="KW-0418">Kinase</keyword>
<gene>
    <name evidence="16" type="ORF">MATL_G00073940</name>
</gene>
<dbReference type="PROSITE" id="PS00108">
    <property type="entry name" value="PROTEIN_KINASE_ST"/>
    <property type="match status" value="1"/>
</dbReference>
<evidence type="ECO:0000256" key="2">
    <source>
        <dbReference type="ARBA" id="ARBA00012513"/>
    </source>
</evidence>
<keyword evidence="3" id="KW-0963">Cytoplasm</keyword>
<dbReference type="GO" id="GO:0005524">
    <property type="term" value="F:ATP binding"/>
    <property type="evidence" value="ECO:0007669"/>
    <property type="project" value="UniProtKB-KW"/>
</dbReference>
<dbReference type="Pfam" id="PF00069">
    <property type="entry name" value="Pkinase"/>
    <property type="match status" value="1"/>
</dbReference>
<dbReference type="Gene3D" id="1.10.510.10">
    <property type="entry name" value="Transferase(Phosphotransferase) domain 1"/>
    <property type="match status" value="1"/>
</dbReference>
<dbReference type="InterPro" id="IPR001315">
    <property type="entry name" value="CARD"/>
</dbReference>
<evidence type="ECO:0000313" key="16">
    <source>
        <dbReference type="EMBL" id="KAG7477835.1"/>
    </source>
</evidence>
<dbReference type="SUPFAM" id="SSF56112">
    <property type="entry name" value="Protein kinase-like (PK-like)"/>
    <property type="match status" value="1"/>
</dbReference>
<feature type="domain" description="KEN" evidence="15">
    <location>
        <begin position="435"/>
        <end position="558"/>
    </location>
</feature>
<dbReference type="Pfam" id="PF00619">
    <property type="entry name" value="CARD"/>
    <property type="match status" value="1"/>
</dbReference>
<dbReference type="CDD" id="cd08330">
    <property type="entry name" value="CARD_ASC_NALP1"/>
    <property type="match status" value="1"/>
</dbReference>
<dbReference type="Gene3D" id="3.30.200.20">
    <property type="entry name" value="Phosphorylase Kinase, domain 1"/>
    <property type="match status" value="1"/>
</dbReference>